<dbReference type="PROSITE" id="PS00518">
    <property type="entry name" value="ZF_RING_1"/>
    <property type="match status" value="1"/>
</dbReference>
<dbReference type="InterPro" id="IPR025654">
    <property type="entry name" value="PEX2/10"/>
</dbReference>
<evidence type="ECO:0000256" key="14">
    <source>
        <dbReference type="ARBA" id="ARBA00022927"/>
    </source>
</evidence>
<evidence type="ECO:0000256" key="17">
    <source>
        <dbReference type="ARBA" id="ARBA00023140"/>
    </source>
</evidence>
<evidence type="ECO:0000256" key="11">
    <source>
        <dbReference type="ARBA" id="ARBA00022771"/>
    </source>
</evidence>
<keyword evidence="9" id="KW-0812">Transmembrane</keyword>
<dbReference type="InterPro" id="IPR006845">
    <property type="entry name" value="Pex_N"/>
</dbReference>
<dbReference type="InterPro" id="IPR013083">
    <property type="entry name" value="Znf_RING/FYVE/PHD"/>
</dbReference>
<evidence type="ECO:0000256" key="18">
    <source>
        <dbReference type="PROSITE-ProRule" id="PRU00175"/>
    </source>
</evidence>
<keyword evidence="6" id="KW-0813">Transport</keyword>
<keyword evidence="10" id="KW-0479">Metal-binding</keyword>
<evidence type="ECO:0000256" key="6">
    <source>
        <dbReference type="ARBA" id="ARBA00022448"/>
    </source>
</evidence>
<proteinExistence type="inferred from homology"/>
<dbReference type="EMBL" id="QKKF02010496">
    <property type="protein sequence ID" value="RZF44541.1"/>
    <property type="molecule type" value="Genomic_DNA"/>
</dbReference>
<dbReference type="AlphaFoldDB" id="A0A482XGR5"/>
<dbReference type="Pfam" id="PF04757">
    <property type="entry name" value="Pex2_Pex12"/>
    <property type="match status" value="1"/>
</dbReference>
<evidence type="ECO:0000256" key="16">
    <source>
        <dbReference type="ARBA" id="ARBA00023136"/>
    </source>
</evidence>
<evidence type="ECO:0000256" key="15">
    <source>
        <dbReference type="ARBA" id="ARBA00022989"/>
    </source>
</evidence>
<dbReference type="Gene3D" id="3.30.40.10">
    <property type="entry name" value="Zinc/RING finger domain, C3HC4 (zinc finger)"/>
    <property type="match status" value="1"/>
</dbReference>
<dbReference type="CDD" id="cd16527">
    <property type="entry name" value="RING-HC_PEX10"/>
    <property type="match status" value="1"/>
</dbReference>
<keyword evidence="17" id="KW-0576">Peroxisome</keyword>
<dbReference type="FunCoup" id="A0A482XGR5">
    <property type="interactions" value="1543"/>
</dbReference>
<evidence type="ECO:0000256" key="13">
    <source>
        <dbReference type="ARBA" id="ARBA00022833"/>
    </source>
</evidence>
<evidence type="ECO:0000256" key="5">
    <source>
        <dbReference type="ARBA" id="ARBA00012483"/>
    </source>
</evidence>
<dbReference type="InterPro" id="IPR001841">
    <property type="entry name" value="Znf_RING"/>
</dbReference>
<dbReference type="PROSITE" id="PS50089">
    <property type="entry name" value="ZF_RING_2"/>
    <property type="match status" value="1"/>
</dbReference>
<gene>
    <name evidence="20" type="ORF">LSTR_LSTR002314</name>
</gene>
<keyword evidence="21" id="KW-1185">Reference proteome</keyword>
<evidence type="ECO:0000313" key="21">
    <source>
        <dbReference type="Proteomes" id="UP000291343"/>
    </source>
</evidence>
<feature type="domain" description="RING-type" evidence="19">
    <location>
        <begin position="239"/>
        <end position="277"/>
    </location>
</feature>
<reference evidence="20 21" key="1">
    <citation type="journal article" date="2017" name="Gigascience">
        <title>Genome sequence of the small brown planthopper, Laodelphax striatellus.</title>
        <authorList>
            <person name="Zhu J."/>
            <person name="Jiang F."/>
            <person name="Wang X."/>
            <person name="Yang P."/>
            <person name="Bao Y."/>
            <person name="Zhao W."/>
            <person name="Wang W."/>
            <person name="Lu H."/>
            <person name="Wang Q."/>
            <person name="Cui N."/>
            <person name="Li J."/>
            <person name="Chen X."/>
            <person name="Luo L."/>
            <person name="Yu J."/>
            <person name="Kang L."/>
            <person name="Cui F."/>
        </authorList>
    </citation>
    <scope>NUCLEOTIDE SEQUENCE [LARGE SCALE GENOMIC DNA]</scope>
    <source>
        <strain evidence="20">Lst14</strain>
    </source>
</reference>
<dbReference type="InterPro" id="IPR017907">
    <property type="entry name" value="Znf_RING_CS"/>
</dbReference>
<evidence type="ECO:0000256" key="9">
    <source>
        <dbReference type="ARBA" id="ARBA00022692"/>
    </source>
</evidence>
<keyword evidence="13" id="KW-0862">Zinc</keyword>
<organism evidence="20 21">
    <name type="scientific">Laodelphax striatellus</name>
    <name type="common">Small brown planthopper</name>
    <name type="synonym">Delphax striatella</name>
    <dbReference type="NCBI Taxonomy" id="195883"/>
    <lineage>
        <taxon>Eukaryota</taxon>
        <taxon>Metazoa</taxon>
        <taxon>Ecdysozoa</taxon>
        <taxon>Arthropoda</taxon>
        <taxon>Hexapoda</taxon>
        <taxon>Insecta</taxon>
        <taxon>Pterygota</taxon>
        <taxon>Neoptera</taxon>
        <taxon>Paraneoptera</taxon>
        <taxon>Hemiptera</taxon>
        <taxon>Auchenorrhyncha</taxon>
        <taxon>Fulgoroidea</taxon>
        <taxon>Delphacidae</taxon>
        <taxon>Criomorphinae</taxon>
        <taxon>Laodelphax</taxon>
    </lineage>
</organism>
<keyword evidence="15" id="KW-1133">Transmembrane helix</keyword>
<dbReference type="SUPFAM" id="SSF57850">
    <property type="entry name" value="RING/U-box"/>
    <property type="match status" value="1"/>
</dbReference>
<evidence type="ECO:0000256" key="2">
    <source>
        <dbReference type="ARBA" id="ARBA00004585"/>
    </source>
</evidence>
<keyword evidence="12" id="KW-0833">Ubl conjugation pathway</keyword>
<keyword evidence="11 18" id="KW-0863">Zinc-finger</keyword>
<evidence type="ECO:0000256" key="10">
    <source>
        <dbReference type="ARBA" id="ARBA00022723"/>
    </source>
</evidence>
<evidence type="ECO:0000256" key="3">
    <source>
        <dbReference type="ARBA" id="ARBA00004906"/>
    </source>
</evidence>
<dbReference type="Pfam" id="PF13639">
    <property type="entry name" value="zf-RING_2"/>
    <property type="match status" value="1"/>
</dbReference>
<name>A0A482XGR5_LAOST</name>
<dbReference type="GO" id="GO:0005778">
    <property type="term" value="C:peroxisomal membrane"/>
    <property type="evidence" value="ECO:0007669"/>
    <property type="project" value="UniProtKB-SubCell"/>
</dbReference>
<comment type="caution">
    <text evidence="20">The sequence shown here is derived from an EMBL/GenBank/DDBJ whole genome shotgun (WGS) entry which is preliminary data.</text>
</comment>
<evidence type="ECO:0000313" key="20">
    <source>
        <dbReference type="EMBL" id="RZF44541.1"/>
    </source>
</evidence>
<keyword evidence="8" id="KW-0808">Transferase</keyword>
<dbReference type="GO" id="GO:0008270">
    <property type="term" value="F:zinc ion binding"/>
    <property type="evidence" value="ECO:0007669"/>
    <property type="project" value="UniProtKB-KW"/>
</dbReference>
<protein>
    <recommendedName>
        <fullName evidence="5">RING-type E3 ubiquitin transferase</fullName>
        <ecNumber evidence="5">2.3.2.27</ecNumber>
    </recommendedName>
</protein>
<dbReference type="SMART" id="SM00184">
    <property type="entry name" value="RING"/>
    <property type="match status" value="1"/>
</dbReference>
<dbReference type="SMR" id="A0A482XGR5"/>
<dbReference type="STRING" id="195883.A0A482XGR5"/>
<evidence type="ECO:0000259" key="19">
    <source>
        <dbReference type="PROSITE" id="PS50089"/>
    </source>
</evidence>
<keyword evidence="14" id="KW-0653">Protein transport</keyword>
<comment type="subcellular location">
    <subcellularLocation>
        <location evidence="2">Peroxisome membrane</location>
        <topology evidence="2">Multi-pass membrane protein</topology>
    </subcellularLocation>
</comment>
<comment type="similarity">
    <text evidence="4">Belongs to the pex2/pex10/pex12 family.</text>
</comment>
<dbReference type="PANTHER" id="PTHR23350">
    <property type="entry name" value="PEROXISOME ASSEMBLY PROTEIN 10"/>
    <property type="match status" value="1"/>
</dbReference>
<dbReference type="OrthoDB" id="6270329at2759"/>
<dbReference type="PANTHER" id="PTHR23350:SF0">
    <property type="entry name" value="PEROXISOME BIOGENESIS FACTOR 10"/>
    <property type="match status" value="1"/>
</dbReference>
<evidence type="ECO:0000256" key="12">
    <source>
        <dbReference type="ARBA" id="ARBA00022786"/>
    </source>
</evidence>
<evidence type="ECO:0000256" key="4">
    <source>
        <dbReference type="ARBA" id="ARBA00008704"/>
    </source>
</evidence>
<evidence type="ECO:0000256" key="8">
    <source>
        <dbReference type="ARBA" id="ARBA00022679"/>
    </source>
</evidence>
<evidence type="ECO:0000256" key="1">
    <source>
        <dbReference type="ARBA" id="ARBA00000900"/>
    </source>
</evidence>
<keyword evidence="16" id="KW-0472">Membrane</keyword>
<comment type="pathway">
    <text evidence="3">Protein modification; protein ubiquitination.</text>
</comment>
<dbReference type="EC" id="2.3.2.27" evidence="5"/>
<comment type="catalytic activity">
    <reaction evidence="1">
        <text>S-ubiquitinyl-[E2 ubiquitin-conjugating enzyme]-L-cysteine + [acceptor protein]-L-lysine = [E2 ubiquitin-conjugating enzyme]-L-cysteine + N(6)-ubiquitinyl-[acceptor protein]-L-lysine.</text>
        <dbReference type="EC" id="2.3.2.27"/>
    </reaction>
</comment>
<sequence>MAPEFTRAGPAEILRASQKDDVLREKIESSLYDILLQVGGNKALIKYRNSLSALSNLIYFGSTTLSGLQTLGEEYTGILQFDSEKSNIPALKIRILMVLLSSFGQKLVLTALQKVENSDCLKDGGELRPEAQLQVLRVVAWLKLFIPILERLHKAVFYWTGFYCQLSKRLTGVQYVLVRQWLKDRKSLYGFKILSVVTLAYAALSGATEFVNFAQLSPDEFGSRTQVTAKVVRPLKDTCPLCLEERKCSSLTPCGHLFCWQCLIEWLHTEQRCPVCREPVQPCRVVPLHNYE</sequence>
<dbReference type="GO" id="GO:0016558">
    <property type="term" value="P:protein import into peroxisome matrix"/>
    <property type="evidence" value="ECO:0007669"/>
    <property type="project" value="InterPro"/>
</dbReference>
<dbReference type="Proteomes" id="UP000291343">
    <property type="component" value="Unassembled WGS sequence"/>
</dbReference>
<dbReference type="InParanoid" id="A0A482XGR5"/>
<evidence type="ECO:0000256" key="7">
    <source>
        <dbReference type="ARBA" id="ARBA00022593"/>
    </source>
</evidence>
<accession>A0A482XGR5</accession>
<keyword evidence="7" id="KW-0962">Peroxisome biogenesis</keyword>
<dbReference type="GO" id="GO:0061630">
    <property type="term" value="F:ubiquitin protein ligase activity"/>
    <property type="evidence" value="ECO:0007669"/>
    <property type="project" value="UniProtKB-EC"/>
</dbReference>